<organism evidence="2 3">
    <name type="scientific">Longimicrobium terrae</name>
    <dbReference type="NCBI Taxonomy" id="1639882"/>
    <lineage>
        <taxon>Bacteria</taxon>
        <taxon>Pseudomonadati</taxon>
        <taxon>Gemmatimonadota</taxon>
        <taxon>Longimicrobiia</taxon>
        <taxon>Longimicrobiales</taxon>
        <taxon>Longimicrobiaceae</taxon>
        <taxon>Longimicrobium</taxon>
    </lineage>
</organism>
<keyword evidence="3" id="KW-1185">Reference proteome</keyword>
<sequence length="107" mass="12232">MTVHATWRAPDKDVDKNHDHRLQASERNDLPDSAFALPHQRKLPVTDGGHVRAALARFDQVEDISDADRELAFANLRKAARHFGVEVAEDEWRDLGRRPHTRNPAHD</sequence>
<evidence type="ECO:0000256" key="1">
    <source>
        <dbReference type="SAM" id="MobiDB-lite"/>
    </source>
</evidence>
<proteinExistence type="predicted"/>
<feature type="region of interest" description="Disordered" evidence="1">
    <location>
        <begin position="1"/>
        <end position="35"/>
    </location>
</feature>
<protein>
    <submittedName>
        <fullName evidence="2">Uncharacterized protein</fullName>
    </submittedName>
</protein>
<gene>
    <name evidence="2" type="ORF">HNQ61_005321</name>
</gene>
<dbReference type="EMBL" id="JACHIA010000027">
    <property type="protein sequence ID" value="MBB6073650.1"/>
    <property type="molecule type" value="Genomic_DNA"/>
</dbReference>
<evidence type="ECO:0000313" key="2">
    <source>
        <dbReference type="EMBL" id="MBB6073650.1"/>
    </source>
</evidence>
<feature type="compositionally biased region" description="Basic and acidic residues" evidence="1">
    <location>
        <begin position="9"/>
        <end position="30"/>
    </location>
</feature>
<dbReference type="RefSeq" id="WP_205761571.1">
    <property type="nucleotide sequence ID" value="NZ_JABDTL010000001.1"/>
</dbReference>
<name>A0A841H6C1_9BACT</name>
<evidence type="ECO:0000313" key="3">
    <source>
        <dbReference type="Proteomes" id="UP000582837"/>
    </source>
</evidence>
<accession>A0A841H6C1</accession>
<dbReference type="AlphaFoldDB" id="A0A841H6C1"/>
<comment type="caution">
    <text evidence="2">The sequence shown here is derived from an EMBL/GenBank/DDBJ whole genome shotgun (WGS) entry which is preliminary data.</text>
</comment>
<dbReference type="Proteomes" id="UP000582837">
    <property type="component" value="Unassembled WGS sequence"/>
</dbReference>
<reference evidence="2 3" key="1">
    <citation type="submission" date="2020-08" db="EMBL/GenBank/DDBJ databases">
        <title>Genomic Encyclopedia of Type Strains, Phase IV (KMG-IV): sequencing the most valuable type-strain genomes for metagenomic binning, comparative biology and taxonomic classification.</title>
        <authorList>
            <person name="Goeker M."/>
        </authorList>
    </citation>
    <scope>NUCLEOTIDE SEQUENCE [LARGE SCALE GENOMIC DNA]</scope>
    <source>
        <strain evidence="2 3">DSM 29007</strain>
    </source>
</reference>
<dbReference type="Pfam" id="PF20223">
    <property type="entry name" value="DUF6582"/>
    <property type="match status" value="1"/>
</dbReference>
<dbReference type="InterPro" id="IPR046489">
    <property type="entry name" value="DUF6582"/>
</dbReference>